<dbReference type="Gene3D" id="3.40.50.300">
    <property type="entry name" value="P-loop containing nucleotide triphosphate hydrolases"/>
    <property type="match status" value="1"/>
</dbReference>
<comment type="caution">
    <text evidence="10">The sequence shown here is derived from an EMBL/GenBank/DDBJ whole genome shotgun (WGS) entry which is preliminary data.</text>
</comment>
<name>A0ABT3QGL2_9PROT</name>
<dbReference type="Pfam" id="PF01202">
    <property type="entry name" value="SKI"/>
    <property type="match status" value="1"/>
</dbReference>
<keyword evidence="11" id="KW-1185">Reference proteome</keyword>
<dbReference type="CDD" id="cd02021">
    <property type="entry name" value="GntK"/>
    <property type="match status" value="1"/>
</dbReference>
<evidence type="ECO:0000256" key="8">
    <source>
        <dbReference type="ARBA" id="ARBA00048090"/>
    </source>
</evidence>
<dbReference type="InterPro" id="IPR027417">
    <property type="entry name" value="P-loop_NTPase"/>
</dbReference>
<keyword evidence="7 9" id="KW-0067">ATP-binding</keyword>
<proteinExistence type="inferred from homology"/>
<sequence length="160" mass="17924">MGVSGSGKTTIALGLQNELGWPYQEGDHLHPSHNVEKMAAGTPLTDEDRWPWLERCREWMENCATRHSGAILTCSALKRIYRDQLRASGLNPVFVYLYSTQDALSQRMEKRKGHYMPATLLPSQLQTLEPPQQDELSIAIDAAASPSQIIATVIHKLRTL</sequence>
<keyword evidence="6 9" id="KW-0418">Kinase</keyword>
<dbReference type="NCBIfam" id="TIGR01313">
    <property type="entry name" value="therm_gnt_kin"/>
    <property type="match status" value="1"/>
</dbReference>
<dbReference type="RefSeq" id="WP_233127815.1">
    <property type="nucleotide sequence ID" value="NZ_JAERKY010000001.1"/>
</dbReference>
<dbReference type="Proteomes" id="UP001301152">
    <property type="component" value="Unassembled WGS sequence"/>
</dbReference>
<dbReference type="SUPFAM" id="SSF52540">
    <property type="entry name" value="P-loop containing nucleoside triphosphate hydrolases"/>
    <property type="match status" value="1"/>
</dbReference>
<protein>
    <recommendedName>
        <fullName evidence="3 9">Gluconokinase</fullName>
        <ecNumber evidence="3 9">2.7.1.12</ecNumber>
    </recommendedName>
</protein>
<evidence type="ECO:0000256" key="1">
    <source>
        <dbReference type="ARBA" id="ARBA00004761"/>
    </source>
</evidence>
<dbReference type="PANTHER" id="PTHR43442">
    <property type="entry name" value="GLUCONOKINASE-RELATED"/>
    <property type="match status" value="1"/>
</dbReference>
<evidence type="ECO:0000256" key="3">
    <source>
        <dbReference type="ARBA" id="ARBA00012054"/>
    </source>
</evidence>
<dbReference type="EC" id="2.7.1.12" evidence="3 9"/>
<accession>A0ABT3QGL2</accession>
<dbReference type="InterPro" id="IPR031322">
    <property type="entry name" value="Shikimate/glucono_kinase"/>
</dbReference>
<dbReference type="InterPro" id="IPR006001">
    <property type="entry name" value="Therm_gnt_kin"/>
</dbReference>
<evidence type="ECO:0000313" key="10">
    <source>
        <dbReference type="EMBL" id="MCX2564427.1"/>
    </source>
</evidence>
<evidence type="ECO:0000256" key="2">
    <source>
        <dbReference type="ARBA" id="ARBA00008420"/>
    </source>
</evidence>
<comment type="pathway">
    <text evidence="1">Carbohydrate acid metabolism.</text>
</comment>
<evidence type="ECO:0000313" key="11">
    <source>
        <dbReference type="Proteomes" id="UP001301152"/>
    </source>
</evidence>
<gene>
    <name evidence="10" type="ORF">OQ497_10720</name>
</gene>
<evidence type="ECO:0000256" key="7">
    <source>
        <dbReference type="ARBA" id="ARBA00022840"/>
    </source>
</evidence>
<keyword evidence="5 9" id="KW-0547">Nucleotide-binding</keyword>
<keyword evidence="4 9" id="KW-0808">Transferase</keyword>
<comment type="catalytic activity">
    <reaction evidence="8 9">
        <text>D-gluconate + ATP = 6-phospho-D-gluconate + ADP + H(+)</text>
        <dbReference type="Rhea" id="RHEA:19433"/>
        <dbReference type="ChEBI" id="CHEBI:15378"/>
        <dbReference type="ChEBI" id="CHEBI:18391"/>
        <dbReference type="ChEBI" id="CHEBI:30616"/>
        <dbReference type="ChEBI" id="CHEBI:58759"/>
        <dbReference type="ChEBI" id="CHEBI:456216"/>
        <dbReference type="EC" id="2.7.1.12"/>
    </reaction>
</comment>
<evidence type="ECO:0000256" key="5">
    <source>
        <dbReference type="ARBA" id="ARBA00022741"/>
    </source>
</evidence>
<organism evidence="10 11">
    <name type="scientific">Acetobacter thailandicus</name>
    <dbReference type="NCBI Taxonomy" id="1502842"/>
    <lineage>
        <taxon>Bacteria</taxon>
        <taxon>Pseudomonadati</taxon>
        <taxon>Pseudomonadota</taxon>
        <taxon>Alphaproteobacteria</taxon>
        <taxon>Acetobacterales</taxon>
        <taxon>Acetobacteraceae</taxon>
        <taxon>Acetobacter</taxon>
    </lineage>
</organism>
<evidence type="ECO:0000256" key="4">
    <source>
        <dbReference type="ARBA" id="ARBA00022679"/>
    </source>
</evidence>
<dbReference type="EMBL" id="JAPIUZ010000005">
    <property type="protein sequence ID" value="MCX2564427.1"/>
    <property type="molecule type" value="Genomic_DNA"/>
</dbReference>
<dbReference type="PANTHER" id="PTHR43442:SF3">
    <property type="entry name" value="GLUCONOKINASE-RELATED"/>
    <property type="match status" value="1"/>
</dbReference>
<comment type="similarity">
    <text evidence="2 9">Belongs to the gluconokinase GntK/GntV family.</text>
</comment>
<reference evidence="10 11" key="1">
    <citation type="submission" date="2022-11" db="EMBL/GenBank/DDBJ databases">
        <title>Genome sequencing of Acetobacter type strain.</title>
        <authorList>
            <person name="Heo J."/>
            <person name="Lee D."/>
            <person name="Han B.-H."/>
            <person name="Hong S.-B."/>
            <person name="Kwon S.-W."/>
        </authorList>
    </citation>
    <scope>NUCLEOTIDE SEQUENCE [LARGE SCALE GENOMIC DNA]</scope>
    <source>
        <strain evidence="10 11">KACC 21253</strain>
    </source>
</reference>
<evidence type="ECO:0000256" key="6">
    <source>
        <dbReference type="ARBA" id="ARBA00022777"/>
    </source>
</evidence>
<evidence type="ECO:0000256" key="9">
    <source>
        <dbReference type="RuleBase" id="RU363066"/>
    </source>
</evidence>